<protein>
    <submittedName>
        <fullName evidence="1">Variable surface protein Vir27, truncated, putative</fullName>
    </submittedName>
</protein>
<evidence type="ECO:0000313" key="1">
    <source>
        <dbReference type="EMBL" id="EDL42633.1"/>
    </source>
</evidence>
<comment type="caution">
    <text evidence="1">The sequence shown here is derived from an EMBL/GenBank/DDBJ whole genome shotgun (WGS) entry which is preliminary data.</text>
</comment>
<dbReference type="AlphaFoldDB" id="A5KDD6"/>
<feature type="non-terminal residue" evidence="1">
    <location>
        <position position="1"/>
    </location>
</feature>
<dbReference type="EMBL" id="AAKM01000437">
    <property type="protein sequence ID" value="EDL42633.1"/>
    <property type="molecule type" value="Genomic_DNA"/>
</dbReference>
<name>A5KDD6_PLAVS</name>
<reference evidence="1 2" key="1">
    <citation type="journal article" date="2008" name="Nature">
        <title>Comparative genomics of the neglected human malaria parasite Plasmodium vivax.</title>
        <authorList>
            <person name="Carlton J.M."/>
            <person name="Adams J.H."/>
            <person name="Silva J.C."/>
            <person name="Bidwell S.L."/>
            <person name="Lorenzi H."/>
            <person name="Caler E."/>
            <person name="Crabtree J."/>
            <person name="Angiuoli S.V."/>
            <person name="Merino E.F."/>
            <person name="Amedeo P."/>
            <person name="Cheng Q."/>
            <person name="Coulson R.M."/>
            <person name="Crabb B.S."/>
            <person name="Del Portillo H.A."/>
            <person name="Essien K."/>
            <person name="Feldblyum T.V."/>
            <person name="Fernandez-Becerra C."/>
            <person name="Gilson P.R."/>
            <person name="Gueye A.H."/>
            <person name="Guo X."/>
            <person name="Kang'a S."/>
            <person name="Kooij T.W."/>
            <person name="Korsinczky M."/>
            <person name="Meyer E.V."/>
            <person name="Nene V."/>
            <person name="Paulsen I."/>
            <person name="White O."/>
            <person name="Ralph S.A."/>
            <person name="Ren Q."/>
            <person name="Sargeant T.J."/>
            <person name="Salzberg S.L."/>
            <person name="Stoeckert C.J."/>
            <person name="Sullivan S.A."/>
            <person name="Yamamoto M.M."/>
            <person name="Hoffman S.L."/>
            <person name="Wortman J.R."/>
            <person name="Gardner M.J."/>
            <person name="Galinski M.R."/>
            <person name="Barnwell J.W."/>
            <person name="Fraser-Liggett C.M."/>
        </authorList>
    </citation>
    <scope>NUCLEOTIDE SEQUENCE [LARGE SCALE GENOMIC DNA]</scope>
    <source>
        <strain evidence="1 2">Salvador I</strain>
    </source>
</reference>
<dbReference type="VEuPathDB" id="PlasmoDB:PVX_055690"/>
<sequence>HSNCTGTQENNFYCKYFNNLFSNEKYDKLTSFTCTERPYNNAFLEVPVDKVKEPDIGVLGNPASVANLNGVPRPTSSRDIDRNDYPNSYPHPYPNKGLADQHTLYDHPIPPVEDTTEGGSSKTIAGSVAPVLGVSSISLLLYKVTPLGGFIRNFLGRNRNMYNPVEYMDSFNPYNDGMDPGGRTMNISYNRL</sequence>
<dbReference type="GeneID" id="5471646"/>
<dbReference type="KEGG" id="pvx:PVX_055690"/>
<gene>
    <name evidence="1" type="ORF">PVX_055690</name>
</gene>
<dbReference type="Proteomes" id="UP000008333">
    <property type="component" value="Unassembled WGS sequence"/>
</dbReference>
<dbReference type="OMA" id="IHQNIEN"/>
<evidence type="ECO:0000313" key="2">
    <source>
        <dbReference type="Proteomes" id="UP000008333"/>
    </source>
</evidence>
<keyword evidence="2" id="KW-1185">Reference proteome</keyword>
<accession>A5KDD6</accession>
<organism evidence="1 2">
    <name type="scientific">Plasmodium vivax (strain Salvador I)</name>
    <dbReference type="NCBI Taxonomy" id="126793"/>
    <lineage>
        <taxon>Eukaryota</taxon>
        <taxon>Sar</taxon>
        <taxon>Alveolata</taxon>
        <taxon>Apicomplexa</taxon>
        <taxon>Aconoidasida</taxon>
        <taxon>Haemosporida</taxon>
        <taxon>Plasmodiidae</taxon>
        <taxon>Plasmodium</taxon>
        <taxon>Plasmodium (Plasmodium)</taxon>
    </lineage>
</organism>
<dbReference type="InParanoid" id="A5KDD6"/>
<dbReference type="RefSeq" id="XP_001612426.1">
    <property type="nucleotide sequence ID" value="XM_001612376.1"/>
</dbReference>
<proteinExistence type="predicted"/>
<dbReference type="InterPro" id="IPR008780">
    <property type="entry name" value="Plasmodium_Vir"/>
</dbReference>
<dbReference type="Pfam" id="PF05795">
    <property type="entry name" value="Plasmodium_Vir"/>
    <property type="match status" value="1"/>
</dbReference>